<reference evidence="4" key="2">
    <citation type="journal article" date="2007" name="Science">
        <title>Draft genome sequence of the sexually transmitted pathogen Trichomonas vaginalis.</title>
        <authorList>
            <person name="Carlton J.M."/>
            <person name="Hirt R.P."/>
            <person name="Silva J.C."/>
            <person name="Delcher A.L."/>
            <person name="Schatz M."/>
            <person name="Zhao Q."/>
            <person name="Wortman J.R."/>
            <person name="Bidwell S.L."/>
            <person name="Alsmark U.C.M."/>
            <person name="Besteiro S."/>
            <person name="Sicheritz-Ponten T."/>
            <person name="Noel C.J."/>
            <person name="Dacks J.B."/>
            <person name="Foster P.G."/>
            <person name="Simillion C."/>
            <person name="Van de Peer Y."/>
            <person name="Miranda-Saavedra D."/>
            <person name="Barton G.J."/>
            <person name="Westrop G.D."/>
            <person name="Mueller S."/>
            <person name="Dessi D."/>
            <person name="Fiori P.L."/>
            <person name="Ren Q."/>
            <person name="Paulsen I."/>
            <person name="Zhang H."/>
            <person name="Bastida-Corcuera F.D."/>
            <person name="Simoes-Barbosa A."/>
            <person name="Brown M.T."/>
            <person name="Hayes R.D."/>
            <person name="Mukherjee M."/>
            <person name="Okumura C.Y."/>
            <person name="Schneider R."/>
            <person name="Smith A.J."/>
            <person name="Vanacova S."/>
            <person name="Villalvazo M."/>
            <person name="Haas B.J."/>
            <person name="Pertea M."/>
            <person name="Feldblyum T.V."/>
            <person name="Utterback T.R."/>
            <person name="Shu C.L."/>
            <person name="Osoegawa K."/>
            <person name="de Jong P.J."/>
            <person name="Hrdy I."/>
            <person name="Horvathova L."/>
            <person name="Zubacova Z."/>
            <person name="Dolezal P."/>
            <person name="Malik S.B."/>
            <person name="Logsdon J.M. Jr."/>
            <person name="Henze K."/>
            <person name="Gupta A."/>
            <person name="Wang C.C."/>
            <person name="Dunne R.L."/>
            <person name="Upcroft J.A."/>
            <person name="Upcroft P."/>
            <person name="White O."/>
            <person name="Salzberg S.L."/>
            <person name="Tang P."/>
            <person name="Chiu C.-H."/>
            <person name="Lee Y.-S."/>
            <person name="Embley T.M."/>
            <person name="Coombs G.H."/>
            <person name="Mottram J.C."/>
            <person name="Tachezy J."/>
            <person name="Fraser-Liggett C.M."/>
            <person name="Johnson P.J."/>
        </authorList>
    </citation>
    <scope>NUCLEOTIDE SEQUENCE [LARGE SCALE GENOMIC DNA]</scope>
    <source>
        <strain evidence="4">G3</strain>
    </source>
</reference>
<keyword evidence="1" id="KW-0285">Flavoprotein</keyword>
<dbReference type="PANTHER" id="PTHR43656:SF2">
    <property type="entry name" value="BINDING OXIDOREDUCTASE, PUTATIVE (AFU_ORTHOLOGUE AFUA_2G08260)-RELATED"/>
    <property type="match status" value="1"/>
</dbReference>
<dbReference type="KEGG" id="tva:4773672"/>
<reference evidence="4" key="1">
    <citation type="submission" date="2006-10" db="EMBL/GenBank/DDBJ databases">
        <authorList>
            <person name="Amadeo P."/>
            <person name="Zhao Q."/>
            <person name="Wortman J."/>
            <person name="Fraser-Liggett C."/>
            <person name="Carlton J."/>
        </authorList>
    </citation>
    <scope>NUCLEOTIDE SEQUENCE</scope>
    <source>
        <strain evidence="4">G3</strain>
    </source>
</reference>
<dbReference type="GO" id="GO:0016491">
    <property type="term" value="F:oxidoreductase activity"/>
    <property type="evidence" value="ECO:0007669"/>
    <property type="project" value="UniProtKB-KW"/>
</dbReference>
<keyword evidence="2" id="KW-0560">Oxidoreductase</keyword>
<sequence length="266" mass="29726">MLGPSPYGENSRAMTEAEIEDTINDFVNSAKIAELTGADGVQIDCGHGNLLSQFLSPALNQRTDSWGGDDENRLRIVHEIVKNIRKEVKKNFAISVKINGHDCIKGGVTPELAAKYIMKLPDVQMFEITCGVLNQMTSIRSRTNEESMTRNATEEQKVKIKKTASKADPEFPFYEGYNNKYTEEIRRIVGPNPTLAVVGGLRQFSMMEKIVKDGTVDFVALCRPFIRQPTIVAEFKKNATKSKCHSCGECSLKRPTNAIECTWPKF</sequence>
<dbReference type="InterPro" id="IPR013785">
    <property type="entry name" value="Aldolase_TIM"/>
</dbReference>
<dbReference type="AlphaFoldDB" id="A2DV72"/>
<dbReference type="STRING" id="5722.A2DV72"/>
<dbReference type="GO" id="GO:0010181">
    <property type="term" value="F:FMN binding"/>
    <property type="evidence" value="ECO:0007669"/>
    <property type="project" value="InterPro"/>
</dbReference>
<evidence type="ECO:0000256" key="2">
    <source>
        <dbReference type="ARBA" id="ARBA00023002"/>
    </source>
</evidence>
<evidence type="ECO:0000313" key="4">
    <source>
        <dbReference type="EMBL" id="EAY15668.1"/>
    </source>
</evidence>
<keyword evidence="5" id="KW-1185">Reference proteome</keyword>
<evidence type="ECO:0000256" key="1">
    <source>
        <dbReference type="ARBA" id="ARBA00022630"/>
    </source>
</evidence>
<dbReference type="RefSeq" id="XP_001327891.1">
    <property type="nucleotide sequence ID" value="XM_001327856.1"/>
</dbReference>
<dbReference type="OMA" id="IRFAHIV"/>
<dbReference type="SUPFAM" id="SSF51395">
    <property type="entry name" value="FMN-linked oxidoreductases"/>
    <property type="match status" value="1"/>
</dbReference>
<protein>
    <submittedName>
        <fullName evidence="4">4Fe-4S binding domain containing protein</fullName>
    </submittedName>
</protein>
<dbReference type="InterPro" id="IPR051799">
    <property type="entry name" value="NADH_flavin_oxidoreductase"/>
</dbReference>
<dbReference type="InParanoid" id="A2DV72"/>
<dbReference type="Pfam" id="PF00724">
    <property type="entry name" value="Oxidored_FMN"/>
    <property type="match status" value="1"/>
</dbReference>
<name>A2DV72_TRIV3</name>
<dbReference type="InterPro" id="IPR001155">
    <property type="entry name" value="OxRdtase_FMN_N"/>
</dbReference>
<evidence type="ECO:0000259" key="3">
    <source>
        <dbReference type="Pfam" id="PF00724"/>
    </source>
</evidence>
<dbReference type="VEuPathDB" id="TrichDB:TVAG_405820"/>
<dbReference type="EMBL" id="DS113252">
    <property type="protein sequence ID" value="EAY15668.1"/>
    <property type="molecule type" value="Genomic_DNA"/>
</dbReference>
<dbReference type="Proteomes" id="UP000001542">
    <property type="component" value="Unassembled WGS sequence"/>
</dbReference>
<dbReference type="Gene3D" id="3.20.20.70">
    <property type="entry name" value="Aldolase class I"/>
    <property type="match status" value="1"/>
</dbReference>
<dbReference type="eggNOG" id="KOG0134">
    <property type="taxonomic scope" value="Eukaryota"/>
</dbReference>
<dbReference type="OrthoDB" id="1663137at2759"/>
<proteinExistence type="predicted"/>
<feature type="domain" description="NADH:flavin oxidoreductase/NADH oxidase N-terminal" evidence="3">
    <location>
        <begin position="11"/>
        <end position="164"/>
    </location>
</feature>
<gene>
    <name evidence="4" type="ORF">TVAG_405820</name>
</gene>
<dbReference type="VEuPathDB" id="TrichDB:TVAGG3_0630940"/>
<evidence type="ECO:0000313" key="5">
    <source>
        <dbReference type="Proteomes" id="UP000001542"/>
    </source>
</evidence>
<accession>A2DV72</accession>
<dbReference type="SMR" id="A2DV72"/>
<organism evidence="4 5">
    <name type="scientific">Trichomonas vaginalis (strain ATCC PRA-98 / G3)</name>
    <dbReference type="NCBI Taxonomy" id="412133"/>
    <lineage>
        <taxon>Eukaryota</taxon>
        <taxon>Metamonada</taxon>
        <taxon>Parabasalia</taxon>
        <taxon>Trichomonadida</taxon>
        <taxon>Trichomonadidae</taxon>
        <taxon>Trichomonas</taxon>
    </lineage>
</organism>
<dbReference type="PANTHER" id="PTHR43656">
    <property type="entry name" value="BINDING OXIDOREDUCTASE, PUTATIVE (AFU_ORTHOLOGUE AFUA_2G08260)-RELATED"/>
    <property type="match status" value="1"/>
</dbReference>